<dbReference type="Pfam" id="PF14824">
    <property type="entry name" value="Sirohm_synth_M"/>
    <property type="match status" value="1"/>
</dbReference>
<dbReference type="PROSITE" id="PS00840">
    <property type="entry name" value="SUMT_2"/>
    <property type="match status" value="1"/>
</dbReference>
<dbReference type="NCBIfam" id="TIGR01470">
    <property type="entry name" value="cysG_Nterm"/>
    <property type="match status" value="1"/>
</dbReference>
<gene>
    <name evidence="19" type="primary">cysG</name>
    <name evidence="19" type="ORF">FRZ61_04320</name>
</gene>
<evidence type="ECO:0000313" key="19">
    <source>
        <dbReference type="EMBL" id="QEX20515.1"/>
    </source>
</evidence>
<dbReference type="SUPFAM" id="SSF53790">
    <property type="entry name" value="Tetrapyrrole methylase"/>
    <property type="match status" value="1"/>
</dbReference>
<comment type="catalytic activity">
    <reaction evidence="13">
        <text>precorrin-2 + NAD(+) = sirohydrochlorin + NADH + 2 H(+)</text>
        <dbReference type="Rhea" id="RHEA:15613"/>
        <dbReference type="ChEBI" id="CHEBI:15378"/>
        <dbReference type="ChEBI" id="CHEBI:57540"/>
        <dbReference type="ChEBI" id="CHEBI:57945"/>
        <dbReference type="ChEBI" id="CHEBI:58351"/>
        <dbReference type="ChEBI" id="CHEBI:58827"/>
        <dbReference type="EC" id="1.3.1.76"/>
    </reaction>
</comment>
<keyword evidence="5 15" id="KW-0808">Transferase</keyword>
<dbReference type="OrthoDB" id="9815856at2"/>
<dbReference type="AlphaFoldDB" id="A0A5J6MUU1"/>
<evidence type="ECO:0000256" key="14">
    <source>
        <dbReference type="PIRSR" id="PIRSR036426-1"/>
    </source>
</evidence>
<feature type="domain" description="Tetrapyrrole methylase" evidence="16">
    <location>
        <begin position="220"/>
        <end position="428"/>
    </location>
</feature>
<dbReference type="Pfam" id="PF00590">
    <property type="entry name" value="TP_methylase"/>
    <property type="match status" value="1"/>
</dbReference>
<evidence type="ECO:0000259" key="18">
    <source>
        <dbReference type="Pfam" id="PF14824"/>
    </source>
</evidence>
<evidence type="ECO:0000256" key="9">
    <source>
        <dbReference type="ARBA" id="ARBA00023239"/>
    </source>
</evidence>
<dbReference type="InterPro" id="IPR019478">
    <property type="entry name" value="Sirohaem_synthase_dimer_dom"/>
</dbReference>
<keyword evidence="10" id="KW-0627">Porphyrin biosynthesis</keyword>
<evidence type="ECO:0000256" key="12">
    <source>
        <dbReference type="ARBA" id="ARBA00025705"/>
    </source>
</evidence>
<dbReference type="Gene3D" id="1.10.8.210">
    <property type="entry name" value="Sirohaem synthase, dimerisation domain"/>
    <property type="match status" value="1"/>
</dbReference>
<dbReference type="GO" id="GO:0032259">
    <property type="term" value="P:methylation"/>
    <property type="evidence" value="ECO:0007669"/>
    <property type="project" value="UniProtKB-KW"/>
</dbReference>
<keyword evidence="7" id="KW-0560">Oxidoreductase</keyword>
<dbReference type="UniPathway" id="UPA00262">
    <property type="reaction ID" value="UER00211"/>
</dbReference>
<keyword evidence="8" id="KW-0520">NAD</keyword>
<reference evidence="19 20" key="1">
    <citation type="submission" date="2019-08" db="EMBL/GenBank/DDBJ databases">
        <title>Hyperibacter terrae gen. nov., sp. nov. and Hyperibacter viscosus sp. nov., two new members in the family Rhodospirillaceae isolated from the rhizosphere of Hypericum perforatum.</title>
        <authorList>
            <person name="Noviana Z."/>
        </authorList>
    </citation>
    <scope>NUCLEOTIDE SEQUENCE [LARGE SCALE GENOMIC DNA]</scope>
    <source>
        <strain evidence="19 20">R5959</strain>
    </source>
</reference>
<dbReference type="CDD" id="cd11642">
    <property type="entry name" value="SUMT"/>
    <property type="match status" value="1"/>
</dbReference>
<dbReference type="Gene3D" id="3.40.1010.10">
    <property type="entry name" value="Cobalt-precorrin-4 Transmethylase, Domain 1"/>
    <property type="match status" value="1"/>
</dbReference>
<comment type="pathway">
    <text evidence="12">Porphyrin-containing compound metabolism; siroheme biosynthesis; precorrin-2 from uroporphyrinogen III: step 1/1.</text>
</comment>
<comment type="similarity">
    <text evidence="2 15">Belongs to the precorrin methyltransferase family.</text>
</comment>
<dbReference type="GO" id="GO:0019354">
    <property type="term" value="P:siroheme biosynthetic process"/>
    <property type="evidence" value="ECO:0007669"/>
    <property type="project" value="UniProtKB-UniPathway"/>
</dbReference>
<feature type="active site" description="Proton donor" evidence="14">
    <location>
        <position position="272"/>
    </location>
</feature>
<dbReference type="InterPro" id="IPR028281">
    <property type="entry name" value="Sirohaem_synthase_central"/>
</dbReference>
<feature type="active site" description="Proton acceptor" evidence="14">
    <location>
        <position position="250"/>
    </location>
</feature>
<dbReference type="GO" id="GO:0043115">
    <property type="term" value="F:precorrin-2 dehydrogenase activity"/>
    <property type="evidence" value="ECO:0007669"/>
    <property type="project" value="UniProtKB-EC"/>
</dbReference>
<evidence type="ECO:0000256" key="8">
    <source>
        <dbReference type="ARBA" id="ARBA00023027"/>
    </source>
</evidence>
<dbReference type="InterPro" id="IPR003043">
    <property type="entry name" value="Uropor_MeTrfase_CS"/>
</dbReference>
<evidence type="ECO:0000256" key="1">
    <source>
        <dbReference type="ARBA" id="ARBA00005010"/>
    </source>
</evidence>
<dbReference type="PANTHER" id="PTHR45790">
    <property type="entry name" value="SIROHEME SYNTHASE-RELATED"/>
    <property type="match status" value="1"/>
</dbReference>
<keyword evidence="11" id="KW-0511">Multifunctional enzyme</keyword>
<feature type="domain" description="Siroheme synthase central" evidence="18">
    <location>
        <begin position="124"/>
        <end position="145"/>
    </location>
</feature>
<dbReference type="GO" id="GO:0004851">
    <property type="term" value="F:uroporphyrin-III C-methyltransferase activity"/>
    <property type="evidence" value="ECO:0007669"/>
    <property type="project" value="InterPro"/>
</dbReference>
<accession>A0A5J6MUU1</accession>
<evidence type="ECO:0000256" key="15">
    <source>
        <dbReference type="RuleBase" id="RU003960"/>
    </source>
</evidence>
<dbReference type="Pfam" id="PF10414">
    <property type="entry name" value="CysG_dimeriser"/>
    <property type="match status" value="1"/>
</dbReference>
<dbReference type="Gene3D" id="3.30.950.10">
    <property type="entry name" value="Methyltransferase, Cobalt-precorrin-4 Transmethylase, Domain 2"/>
    <property type="match status" value="1"/>
</dbReference>
<dbReference type="NCBIfam" id="TIGR01469">
    <property type="entry name" value="cobA_cysG_Cterm"/>
    <property type="match status" value="1"/>
</dbReference>
<dbReference type="GO" id="GO:0051287">
    <property type="term" value="F:NAD binding"/>
    <property type="evidence" value="ECO:0007669"/>
    <property type="project" value="InterPro"/>
</dbReference>
<evidence type="ECO:0000313" key="20">
    <source>
        <dbReference type="Proteomes" id="UP000325797"/>
    </source>
</evidence>
<organism evidence="19 20">
    <name type="scientific">Hypericibacter adhaerens</name>
    <dbReference type="NCBI Taxonomy" id="2602016"/>
    <lineage>
        <taxon>Bacteria</taxon>
        <taxon>Pseudomonadati</taxon>
        <taxon>Pseudomonadota</taxon>
        <taxon>Alphaproteobacteria</taxon>
        <taxon>Rhodospirillales</taxon>
        <taxon>Dongiaceae</taxon>
        <taxon>Hypericibacter</taxon>
    </lineage>
</organism>
<keyword evidence="20" id="KW-1185">Reference proteome</keyword>
<name>A0A5J6MUU1_9PROT</name>
<keyword evidence="4 15" id="KW-0489">Methyltransferase</keyword>
<evidence type="ECO:0000256" key="10">
    <source>
        <dbReference type="ARBA" id="ARBA00023244"/>
    </source>
</evidence>
<comment type="pathway">
    <text evidence="1">Porphyrin-containing compound metabolism; siroheme biosynthesis; sirohydrochlorin from precorrin-2: step 1/1.</text>
</comment>
<dbReference type="Gene3D" id="3.30.160.110">
    <property type="entry name" value="Siroheme synthase, domain 2"/>
    <property type="match status" value="1"/>
</dbReference>
<evidence type="ECO:0000256" key="5">
    <source>
        <dbReference type="ARBA" id="ARBA00022679"/>
    </source>
</evidence>
<dbReference type="RefSeq" id="WP_151114745.1">
    <property type="nucleotide sequence ID" value="NZ_CP042582.1"/>
</dbReference>
<dbReference type="KEGG" id="hadh:FRZ61_04320"/>
<evidence type="ECO:0000256" key="6">
    <source>
        <dbReference type="ARBA" id="ARBA00022691"/>
    </source>
</evidence>
<evidence type="ECO:0000259" key="17">
    <source>
        <dbReference type="Pfam" id="PF10414"/>
    </source>
</evidence>
<dbReference type="SUPFAM" id="SSF75615">
    <property type="entry name" value="Siroheme synthase middle domains-like"/>
    <property type="match status" value="1"/>
</dbReference>
<dbReference type="SUPFAM" id="SSF51735">
    <property type="entry name" value="NAD(P)-binding Rossmann-fold domains"/>
    <property type="match status" value="1"/>
</dbReference>
<dbReference type="NCBIfam" id="NF004790">
    <property type="entry name" value="PRK06136.1"/>
    <property type="match status" value="1"/>
</dbReference>
<proteinExistence type="inferred from homology"/>
<keyword evidence="3" id="KW-0169">Cobalamin biosynthesis</keyword>
<dbReference type="Pfam" id="PF13241">
    <property type="entry name" value="NAD_binding_7"/>
    <property type="match status" value="1"/>
</dbReference>
<evidence type="ECO:0000256" key="3">
    <source>
        <dbReference type="ARBA" id="ARBA00022573"/>
    </source>
</evidence>
<dbReference type="InterPro" id="IPR050161">
    <property type="entry name" value="Siro_Cobalamin_biosynth"/>
</dbReference>
<dbReference type="PROSITE" id="PS00839">
    <property type="entry name" value="SUMT_1"/>
    <property type="match status" value="1"/>
</dbReference>
<dbReference type="Proteomes" id="UP000325797">
    <property type="component" value="Chromosome"/>
</dbReference>
<dbReference type="InterPro" id="IPR036291">
    <property type="entry name" value="NAD(P)-bd_dom_sf"/>
</dbReference>
<evidence type="ECO:0000256" key="2">
    <source>
        <dbReference type="ARBA" id="ARBA00005879"/>
    </source>
</evidence>
<evidence type="ECO:0000256" key="7">
    <source>
        <dbReference type="ARBA" id="ARBA00023002"/>
    </source>
</evidence>
<dbReference type="InterPro" id="IPR037115">
    <property type="entry name" value="Sirohaem_synt_dimer_dom_sf"/>
</dbReference>
<protein>
    <submittedName>
        <fullName evidence="19">Siroheme synthase</fullName>
    </submittedName>
</protein>
<dbReference type="InterPro" id="IPR006367">
    <property type="entry name" value="Sirohaem_synthase_N"/>
</dbReference>
<feature type="domain" description="Sirohaem synthase dimerisation" evidence="17">
    <location>
        <begin position="150"/>
        <end position="204"/>
    </location>
</feature>
<evidence type="ECO:0000259" key="16">
    <source>
        <dbReference type="Pfam" id="PF00590"/>
    </source>
</evidence>
<keyword evidence="9" id="KW-0456">Lyase</keyword>
<dbReference type="InterPro" id="IPR014776">
    <property type="entry name" value="4pyrrole_Mease_sub2"/>
</dbReference>
<dbReference type="InterPro" id="IPR014777">
    <property type="entry name" value="4pyrrole_Mease_sub1"/>
</dbReference>
<dbReference type="InterPro" id="IPR006366">
    <property type="entry name" value="CobA/CysG_C"/>
</dbReference>
<dbReference type="NCBIfam" id="NF007922">
    <property type="entry name" value="PRK10637.1"/>
    <property type="match status" value="1"/>
</dbReference>
<dbReference type="PANTHER" id="PTHR45790:SF1">
    <property type="entry name" value="SIROHEME SYNTHASE"/>
    <property type="match status" value="1"/>
</dbReference>
<evidence type="ECO:0000256" key="4">
    <source>
        <dbReference type="ARBA" id="ARBA00022603"/>
    </source>
</evidence>
<dbReference type="InterPro" id="IPR035996">
    <property type="entry name" value="4pyrrol_Methylase_sf"/>
</dbReference>
<dbReference type="GO" id="GO:0051266">
    <property type="term" value="F:sirohydrochlorin ferrochelatase activity"/>
    <property type="evidence" value="ECO:0007669"/>
    <property type="project" value="InterPro"/>
</dbReference>
<dbReference type="Gene3D" id="3.40.50.720">
    <property type="entry name" value="NAD(P)-binding Rossmann-like Domain"/>
    <property type="match status" value="1"/>
</dbReference>
<evidence type="ECO:0000256" key="11">
    <source>
        <dbReference type="ARBA" id="ARBA00023268"/>
    </source>
</evidence>
<dbReference type="PIRSF" id="PIRSF036426">
    <property type="entry name" value="Sirohaem_synth"/>
    <property type="match status" value="1"/>
</dbReference>
<dbReference type="EMBL" id="CP042582">
    <property type="protein sequence ID" value="QEX20515.1"/>
    <property type="molecule type" value="Genomic_DNA"/>
</dbReference>
<sequence>MNVFPVFFDLAGRSVLLVGGGETALQKLRLLRKAGARLRLVAPELAPDLASALEEGGVEWRAEPLTPAHFAEATLAVIATGDEGRDRAGAAMAKEARVPVNVVDRADLSDFIVPAIVDRDPVVIGISTAGAAPLLARRLRATIEALLPARLGALARFAERFRGAVAAKIDHRQLRLRFWEQVFDGPVASAVLEGRESQAAERMLTLVNSAAANDPAEGRVALVGAGPGDPELLTLKAHRLLQEADVIVYDRLVAPAVLELARRDARRVAVGKARGAHSLPQAEINRLLASEARAGNRVVRLKGGDPFIFGRGGEELDHLEREGIAVEVVPGITAALGCAASARVALTHRDTAQAVIFATAEGAEGEPALDWSALAGPHRTLAIYMGIGAAPRLQQRLLEGGLDPATPVAVIENGTRADERVLTGRVDGLAARVARHEVSGPAIILIGEVAANAKAAALETAARPAERRRA</sequence>
<dbReference type="FunFam" id="3.40.1010.10:FF:000001">
    <property type="entry name" value="Siroheme synthase"/>
    <property type="match status" value="1"/>
</dbReference>
<evidence type="ECO:0000256" key="13">
    <source>
        <dbReference type="ARBA" id="ARBA00047561"/>
    </source>
</evidence>
<dbReference type="InterPro" id="IPR000878">
    <property type="entry name" value="4pyrrol_Mease"/>
</dbReference>
<keyword evidence="6" id="KW-0949">S-adenosyl-L-methionine</keyword>
<dbReference type="GO" id="GO:0009236">
    <property type="term" value="P:cobalamin biosynthetic process"/>
    <property type="evidence" value="ECO:0007669"/>
    <property type="project" value="UniProtKB-KW"/>
</dbReference>
<dbReference type="InterPro" id="IPR012409">
    <property type="entry name" value="Sirohaem_synth"/>
</dbReference>